<accession>A0ABW9RQR7</accession>
<protein>
    <submittedName>
        <fullName evidence="9">FtsX-like permease family protein</fullName>
    </submittedName>
</protein>
<feature type="transmembrane region" description="Helical" evidence="6">
    <location>
        <begin position="21"/>
        <end position="41"/>
    </location>
</feature>
<name>A0ABW9RQR7_9BACT</name>
<feature type="domain" description="MacB-like periplasmic core" evidence="8">
    <location>
        <begin position="20"/>
        <end position="240"/>
    </location>
</feature>
<dbReference type="PANTHER" id="PTHR30572">
    <property type="entry name" value="MEMBRANE COMPONENT OF TRANSPORTER-RELATED"/>
    <property type="match status" value="1"/>
</dbReference>
<keyword evidence="5 6" id="KW-0472">Membrane</keyword>
<evidence type="ECO:0000313" key="9">
    <source>
        <dbReference type="EMBL" id="MTI26519.1"/>
    </source>
</evidence>
<dbReference type="InterPro" id="IPR003838">
    <property type="entry name" value="ABC3_permease_C"/>
</dbReference>
<dbReference type="RefSeq" id="WP_155173533.1">
    <property type="nucleotide sequence ID" value="NZ_BAAAFL010000012.1"/>
</dbReference>
<feature type="transmembrane region" description="Helical" evidence="6">
    <location>
        <begin position="755"/>
        <end position="778"/>
    </location>
</feature>
<feature type="domain" description="MacB-like periplasmic core" evidence="8">
    <location>
        <begin position="462"/>
        <end position="636"/>
    </location>
</feature>
<dbReference type="Pfam" id="PF02687">
    <property type="entry name" value="FtsX"/>
    <property type="match status" value="2"/>
</dbReference>
<feature type="domain" description="ABC3 transporter permease C-terminal" evidence="7">
    <location>
        <begin position="292"/>
        <end position="408"/>
    </location>
</feature>
<sequence length="795" mass="88934">MIRNYLKFAFRFLTRHKSYTLINLSGLTLGLASFLLILNYVQQEMSYDSFYDQPENIYRVNIQSQGETETRKASAVSPPMGPALKAELPEVESSVRLRHANNVLVRIGEEHFYEDRVFYVDSTFFDVFSFPLILGDPNTALDDKHSAIISEELAKKYFADNDPLGQTLSIDDDLKVRITGVMESTPEKSHLNLALLISFSSFQVPHGYPVTLDSWGWTSFPTYVRLHDGSEAAALTSKLHQFLATHMGKETAERVSLFLQPVKDIHLKSKDIIERDGTAPKGDITYTYGLLAVAFLILGIAVFNFANLSTTLSLKRVREIGVRKTLGARRVSVFLQHLTESMLLSFSSFVIAVTLLEVLSAPLSGFLQVDLKIPASSHFENVVWYTALITGVGLAGGLYPSTFLSGYSPTKALKGRLTVKASGFDLKSVLIVFQFFITIGLIAATLVVNRQMNFMGKRGLGFDHQQVLAVQMVGEELHQRYSATRLQLLQNPNVEAVTAAGNLFDGQNGSVPIQEQGDDESRARISLFGIHYGFGELMELDFIAGRDFSEAYPNDSSHFILNESAVKMFGWDDDPIGKQLVLNDTWNGEVIGVVKDFHYASLHEAITPLVLYIPRAYQEYIFMKVNAGDISKVLASIEKDWKKINPDMPFDYRFIDDHINQLYKSDRQFTTLISSFSVLAIFLACMGLYGMVSFSVKARFKEIGIRKVLGASAKQMVGLLSSKFLLMIIIAAFFALPVSWYLLQKWLFNFAYHISMGWIQFALALLLTFLLAAITISLQTVRAAMGNPVEALNED</sequence>
<evidence type="ECO:0000313" key="10">
    <source>
        <dbReference type="Proteomes" id="UP000798808"/>
    </source>
</evidence>
<evidence type="ECO:0000256" key="4">
    <source>
        <dbReference type="ARBA" id="ARBA00022989"/>
    </source>
</evidence>
<comment type="subcellular location">
    <subcellularLocation>
        <location evidence="1">Cell membrane</location>
        <topology evidence="1">Multi-pass membrane protein</topology>
    </subcellularLocation>
</comment>
<dbReference type="InterPro" id="IPR050250">
    <property type="entry name" value="Macrolide_Exporter_MacB"/>
</dbReference>
<evidence type="ECO:0000256" key="5">
    <source>
        <dbReference type="ARBA" id="ARBA00023136"/>
    </source>
</evidence>
<keyword evidence="4 6" id="KW-1133">Transmembrane helix</keyword>
<comment type="caution">
    <text evidence="9">The sequence shown here is derived from an EMBL/GenBank/DDBJ whole genome shotgun (WGS) entry which is preliminary data.</text>
</comment>
<dbReference type="Proteomes" id="UP000798808">
    <property type="component" value="Unassembled WGS sequence"/>
</dbReference>
<feature type="transmembrane region" description="Helical" evidence="6">
    <location>
        <begin position="342"/>
        <end position="363"/>
    </location>
</feature>
<gene>
    <name evidence="9" type="ORF">E1163_16295</name>
</gene>
<keyword evidence="3 6" id="KW-0812">Transmembrane</keyword>
<proteinExistence type="predicted"/>
<feature type="transmembrane region" description="Helical" evidence="6">
    <location>
        <begin position="383"/>
        <end position="407"/>
    </location>
</feature>
<feature type="domain" description="ABC3 transporter permease C-terminal" evidence="7">
    <location>
        <begin position="675"/>
        <end position="784"/>
    </location>
</feature>
<dbReference type="Pfam" id="PF12704">
    <property type="entry name" value="MacB_PCD"/>
    <property type="match status" value="2"/>
</dbReference>
<feature type="transmembrane region" description="Helical" evidence="6">
    <location>
        <begin position="724"/>
        <end position="743"/>
    </location>
</feature>
<evidence type="ECO:0000256" key="6">
    <source>
        <dbReference type="SAM" id="Phobius"/>
    </source>
</evidence>
<feature type="transmembrane region" description="Helical" evidence="6">
    <location>
        <begin position="428"/>
        <end position="448"/>
    </location>
</feature>
<evidence type="ECO:0000256" key="1">
    <source>
        <dbReference type="ARBA" id="ARBA00004651"/>
    </source>
</evidence>
<feature type="transmembrane region" description="Helical" evidence="6">
    <location>
        <begin position="669"/>
        <end position="692"/>
    </location>
</feature>
<evidence type="ECO:0000259" key="8">
    <source>
        <dbReference type="Pfam" id="PF12704"/>
    </source>
</evidence>
<reference evidence="9 10" key="1">
    <citation type="submission" date="2019-02" db="EMBL/GenBank/DDBJ databases">
        <authorList>
            <person name="Goldberg S.R."/>
            <person name="Haltli B.A."/>
            <person name="Correa H."/>
            <person name="Russell K.G."/>
        </authorList>
    </citation>
    <scope>NUCLEOTIDE SEQUENCE [LARGE SCALE GENOMIC DNA]</scope>
    <source>
        <strain evidence="9 10">JCM 16186</strain>
    </source>
</reference>
<keyword evidence="2" id="KW-1003">Cell membrane</keyword>
<dbReference type="PANTHER" id="PTHR30572:SF18">
    <property type="entry name" value="ABC-TYPE MACROLIDE FAMILY EXPORT SYSTEM PERMEASE COMPONENT 2"/>
    <property type="match status" value="1"/>
</dbReference>
<evidence type="ECO:0000256" key="3">
    <source>
        <dbReference type="ARBA" id="ARBA00022692"/>
    </source>
</evidence>
<feature type="transmembrane region" description="Helical" evidence="6">
    <location>
        <begin position="286"/>
        <end position="306"/>
    </location>
</feature>
<organism evidence="9 10">
    <name type="scientific">Fulvivirga kasyanovii</name>
    <dbReference type="NCBI Taxonomy" id="396812"/>
    <lineage>
        <taxon>Bacteria</taxon>
        <taxon>Pseudomonadati</taxon>
        <taxon>Bacteroidota</taxon>
        <taxon>Cytophagia</taxon>
        <taxon>Cytophagales</taxon>
        <taxon>Fulvivirgaceae</taxon>
        <taxon>Fulvivirga</taxon>
    </lineage>
</organism>
<dbReference type="InterPro" id="IPR025857">
    <property type="entry name" value="MacB_PCD"/>
</dbReference>
<evidence type="ECO:0000259" key="7">
    <source>
        <dbReference type="Pfam" id="PF02687"/>
    </source>
</evidence>
<evidence type="ECO:0000256" key="2">
    <source>
        <dbReference type="ARBA" id="ARBA00022475"/>
    </source>
</evidence>
<keyword evidence="10" id="KW-1185">Reference proteome</keyword>
<dbReference type="EMBL" id="SMLW01000585">
    <property type="protein sequence ID" value="MTI26519.1"/>
    <property type="molecule type" value="Genomic_DNA"/>
</dbReference>